<accession>A0A6A4GXZ1</accession>
<organism evidence="4 5">
    <name type="scientific">Gymnopus androsaceus JB14</name>
    <dbReference type="NCBI Taxonomy" id="1447944"/>
    <lineage>
        <taxon>Eukaryota</taxon>
        <taxon>Fungi</taxon>
        <taxon>Dikarya</taxon>
        <taxon>Basidiomycota</taxon>
        <taxon>Agaricomycotina</taxon>
        <taxon>Agaricomycetes</taxon>
        <taxon>Agaricomycetidae</taxon>
        <taxon>Agaricales</taxon>
        <taxon>Marasmiineae</taxon>
        <taxon>Omphalotaceae</taxon>
        <taxon>Gymnopus</taxon>
    </lineage>
</organism>
<dbReference type="InterPro" id="IPR036291">
    <property type="entry name" value="NAD(P)-bd_dom_sf"/>
</dbReference>
<evidence type="ECO:0000313" key="5">
    <source>
        <dbReference type="Proteomes" id="UP000799118"/>
    </source>
</evidence>
<dbReference type="Pfam" id="PF00106">
    <property type="entry name" value="adh_short"/>
    <property type="match status" value="1"/>
</dbReference>
<comment type="similarity">
    <text evidence="1 3">Belongs to the short-chain dehydrogenases/reductases (SDR) family.</text>
</comment>
<evidence type="ECO:0000256" key="3">
    <source>
        <dbReference type="RuleBase" id="RU000363"/>
    </source>
</evidence>
<name>A0A6A4GXZ1_9AGAR</name>
<dbReference type="Proteomes" id="UP000799118">
    <property type="component" value="Unassembled WGS sequence"/>
</dbReference>
<dbReference type="Gene3D" id="3.40.50.720">
    <property type="entry name" value="NAD(P)-binding Rossmann-like Domain"/>
    <property type="match status" value="1"/>
</dbReference>
<reference evidence="4" key="1">
    <citation type="journal article" date="2019" name="Environ. Microbiol.">
        <title>Fungal ecological strategies reflected in gene transcription - a case study of two litter decomposers.</title>
        <authorList>
            <person name="Barbi F."/>
            <person name="Kohler A."/>
            <person name="Barry K."/>
            <person name="Baskaran P."/>
            <person name="Daum C."/>
            <person name="Fauchery L."/>
            <person name="Ihrmark K."/>
            <person name="Kuo A."/>
            <person name="LaButti K."/>
            <person name="Lipzen A."/>
            <person name="Morin E."/>
            <person name="Grigoriev I.V."/>
            <person name="Henrissat B."/>
            <person name="Lindahl B."/>
            <person name="Martin F."/>
        </authorList>
    </citation>
    <scope>NUCLEOTIDE SEQUENCE</scope>
    <source>
        <strain evidence="4">JB14</strain>
    </source>
</reference>
<proteinExistence type="inferred from homology"/>
<sequence length="307" mass="32849">MASQSASEVDPGFFPILDDQLFEHAERLRDKVVLITGASSGIGKETATRFASFGAKVVIGDINLAGAEQTVSDIVASGGRAIAQKCDVTVWEDQLALFDLAIEKFGSVDVVIPNAGIGEPGGFHTVTFDKDGKPQKPALPTVQINLVGVMYTVHLAQHYLLVNREPDTKSLKAIVLIGSMSSWQAFPLAPVYSATKHGVLGLMRSLDPILALKDIRISTITPFFADTTILPPILKVALAGIPLTPVPRIAGAVIYAAAHPDPATSGSVYALPDSGPVFKVPREEFKMGVYKLLDDRANSLLKYVIRF</sequence>
<dbReference type="GO" id="GO:0005737">
    <property type="term" value="C:cytoplasm"/>
    <property type="evidence" value="ECO:0007669"/>
    <property type="project" value="TreeGrafter"/>
</dbReference>
<protein>
    <submittedName>
        <fullName evidence="4">NAD(P)-binding protein</fullName>
    </submittedName>
</protein>
<dbReference type="PRINTS" id="PR00081">
    <property type="entry name" value="GDHRDH"/>
</dbReference>
<dbReference type="InterPro" id="IPR002347">
    <property type="entry name" value="SDR_fam"/>
</dbReference>
<dbReference type="GO" id="GO:0016616">
    <property type="term" value="F:oxidoreductase activity, acting on the CH-OH group of donors, NAD or NADP as acceptor"/>
    <property type="evidence" value="ECO:0007669"/>
    <property type="project" value="TreeGrafter"/>
</dbReference>
<evidence type="ECO:0000256" key="1">
    <source>
        <dbReference type="ARBA" id="ARBA00006484"/>
    </source>
</evidence>
<dbReference type="PANTHER" id="PTHR44229:SF4">
    <property type="entry name" value="15-HYDROXYPROSTAGLANDIN DEHYDROGENASE [NAD(+)]"/>
    <property type="match status" value="1"/>
</dbReference>
<dbReference type="SUPFAM" id="SSF51735">
    <property type="entry name" value="NAD(P)-binding Rossmann-fold domains"/>
    <property type="match status" value="1"/>
</dbReference>
<evidence type="ECO:0000256" key="2">
    <source>
        <dbReference type="ARBA" id="ARBA00023002"/>
    </source>
</evidence>
<dbReference type="PANTHER" id="PTHR44229">
    <property type="entry name" value="15-HYDROXYPROSTAGLANDIN DEHYDROGENASE [NAD(+)]"/>
    <property type="match status" value="1"/>
</dbReference>
<dbReference type="OrthoDB" id="5371740at2759"/>
<evidence type="ECO:0000313" key="4">
    <source>
        <dbReference type="EMBL" id="KAE9389887.1"/>
    </source>
</evidence>
<dbReference type="AlphaFoldDB" id="A0A6A4GXZ1"/>
<keyword evidence="5" id="KW-1185">Reference proteome</keyword>
<dbReference type="EMBL" id="ML769678">
    <property type="protein sequence ID" value="KAE9389887.1"/>
    <property type="molecule type" value="Genomic_DNA"/>
</dbReference>
<dbReference type="PRINTS" id="PR00080">
    <property type="entry name" value="SDRFAMILY"/>
</dbReference>
<keyword evidence="2" id="KW-0560">Oxidoreductase</keyword>
<gene>
    <name evidence="4" type="ORF">BT96DRAFT_834270</name>
</gene>